<comment type="similarity">
    <text evidence="1">Belongs to the UPF0237 family.</text>
</comment>
<organism evidence="3 4">
    <name type="scientific">Selenomonas timonae</name>
    <dbReference type="NCBI Taxonomy" id="2754044"/>
    <lineage>
        <taxon>Bacteria</taxon>
        <taxon>Bacillati</taxon>
        <taxon>Bacillota</taxon>
        <taxon>Negativicutes</taxon>
        <taxon>Selenomonadales</taxon>
        <taxon>Selenomonadaceae</taxon>
        <taxon>Selenomonas</taxon>
    </lineage>
</organism>
<dbReference type="PANTHER" id="PTHR34875">
    <property type="entry name" value="UPF0237 PROTEIN MJ1558"/>
    <property type="match status" value="1"/>
</dbReference>
<dbReference type="Gene3D" id="3.30.70.260">
    <property type="match status" value="1"/>
</dbReference>
<gene>
    <name evidence="3" type="ORF">H1B31_09655</name>
</gene>
<proteinExistence type="inferred from homology"/>
<reference evidence="3 4" key="1">
    <citation type="submission" date="2020-07" db="EMBL/GenBank/DDBJ databases">
        <title>Complete genome and description of Selenomonas timonensis sp. nov., a new bacterium isolated from a gingivitis subject.</title>
        <authorList>
            <person name="Antezack A."/>
        </authorList>
    </citation>
    <scope>NUCLEOTIDE SEQUENCE [LARGE SCALE GENOMIC DNA]</scope>
    <source>
        <strain evidence="3 4">Marseille-Q3039</strain>
    </source>
</reference>
<dbReference type="InterPro" id="IPR050990">
    <property type="entry name" value="UPF0237/GcvR_regulator"/>
</dbReference>
<dbReference type="InterPro" id="IPR045865">
    <property type="entry name" value="ACT-like_dom_sf"/>
</dbReference>
<dbReference type="InterPro" id="IPR022986">
    <property type="entry name" value="UPF0237_ACT"/>
</dbReference>
<dbReference type="HAMAP" id="MF_01054">
    <property type="entry name" value="UPF0237"/>
    <property type="match status" value="1"/>
</dbReference>
<protein>
    <recommendedName>
        <fullName evidence="1">UPF0237 protein H1B31_09655</fullName>
    </recommendedName>
</protein>
<evidence type="ECO:0000313" key="3">
    <source>
        <dbReference type="EMBL" id="QNH54110.1"/>
    </source>
</evidence>
<dbReference type="EMBL" id="CP060204">
    <property type="protein sequence ID" value="QNH54110.1"/>
    <property type="molecule type" value="Genomic_DNA"/>
</dbReference>
<dbReference type="Pfam" id="PF13740">
    <property type="entry name" value="ACT_6"/>
    <property type="match status" value="1"/>
</dbReference>
<dbReference type="RefSeq" id="WP_009656698.1">
    <property type="nucleotide sequence ID" value="NZ_CP060204.1"/>
</dbReference>
<evidence type="ECO:0000259" key="2">
    <source>
        <dbReference type="PROSITE" id="PS51671"/>
    </source>
</evidence>
<evidence type="ECO:0000256" key="1">
    <source>
        <dbReference type="HAMAP-Rule" id="MF_01054"/>
    </source>
</evidence>
<feature type="domain" description="ACT" evidence="2">
    <location>
        <begin position="4"/>
        <end position="79"/>
    </location>
</feature>
<dbReference type="NCBIfam" id="NF001220">
    <property type="entry name" value="PRK00194.1"/>
    <property type="match status" value="1"/>
</dbReference>
<dbReference type="Proteomes" id="UP000515480">
    <property type="component" value="Chromosome"/>
</dbReference>
<name>A0A7G7VJ17_9FIRM</name>
<dbReference type="CDD" id="cd04872">
    <property type="entry name" value="ACT_1ZPV"/>
    <property type="match status" value="1"/>
</dbReference>
<evidence type="ECO:0000313" key="4">
    <source>
        <dbReference type="Proteomes" id="UP000515480"/>
    </source>
</evidence>
<dbReference type="SUPFAM" id="SSF55021">
    <property type="entry name" value="ACT-like"/>
    <property type="match status" value="1"/>
</dbReference>
<dbReference type="AlphaFoldDB" id="A0A7G7VJ17"/>
<dbReference type="PROSITE" id="PS51671">
    <property type="entry name" value="ACT"/>
    <property type="match status" value="1"/>
</dbReference>
<dbReference type="InterPro" id="IPR002912">
    <property type="entry name" value="ACT_dom"/>
</dbReference>
<dbReference type="KEGG" id="stim:H1B31_09655"/>
<dbReference type="PANTHER" id="PTHR34875:SF6">
    <property type="entry name" value="UPF0237 PROTEIN MJ1558"/>
    <property type="match status" value="1"/>
</dbReference>
<sequence>MKLVVTIVGRDQVGIVAMVSGILAEQRVNIMNVNQNIMDGFFNMVMIAEMPDDAEIRLKDLQELLRKKGEERGLEIKLQHQEIFQVMHSI</sequence>
<keyword evidence="4" id="KW-1185">Reference proteome</keyword>
<accession>A0A7G7VJ17</accession>